<reference evidence="14" key="2">
    <citation type="submission" date="2017-02" db="UniProtKB">
        <authorList>
            <consortium name="WormBaseParasite"/>
        </authorList>
    </citation>
    <scope>IDENTIFICATION</scope>
</reference>
<evidence type="ECO:0000256" key="10">
    <source>
        <dbReference type="SAM" id="MobiDB-lite"/>
    </source>
</evidence>
<dbReference type="GO" id="GO:0003714">
    <property type="term" value="F:transcription corepressor activity"/>
    <property type="evidence" value="ECO:0007669"/>
    <property type="project" value="TreeGrafter"/>
</dbReference>
<feature type="compositionally biased region" description="Polar residues" evidence="10">
    <location>
        <begin position="68"/>
        <end position="84"/>
    </location>
</feature>
<dbReference type="GO" id="GO:0003677">
    <property type="term" value="F:DNA binding"/>
    <property type="evidence" value="ECO:0007669"/>
    <property type="project" value="UniProtKB-KW"/>
</dbReference>
<keyword evidence="7" id="KW-0238">DNA-binding</keyword>
<evidence type="ECO:0000256" key="5">
    <source>
        <dbReference type="ARBA" id="ARBA00022833"/>
    </source>
</evidence>
<accession>A0A0K0DNF7</accession>
<feature type="compositionally biased region" description="Low complexity" evidence="10">
    <location>
        <begin position="43"/>
        <end position="60"/>
    </location>
</feature>
<dbReference type="WBParaSite" id="ACAC_0001329401-mRNA-1">
    <property type="protein sequence ID" value="ACAC_0001329401-mRNA-1"/>
    <property type="gene ID" value="ACAC_0001329401"/>
</dbReference>
<keyword evidence="3" id="KW-0479">Metal-binding</keyword>
<dbReference type="GO" id="GO:0006357">
    <property type="term" value="P:regulation of transcription by RNA polymerase II"/>
    <property type="evidence" value="ECO:0007669"/>
    <property type="project" value="TreeGrafter"/>
</dbReference>
<name>A0A0K0DNF7_ANGCA</name>
<dbReference type="InterPro" id="IPR009057">
    <property type="entry name" value="Homeodomain-like_sf"/>
</dbReference>
<proteinExistence type="predicted"/>
<sequence>MELGDANESQLDESLDGANTAADEEEIDESILDQEIEVEESSDSQSDTQSETSLSSSSTTEMKEENSNCALNTDSEENPTQNGNVAPKRAQRMRSSRRPQSQRHGSEEGNVEKDEDMDVDHKAMLSSADRKIQVGDDFQAHVDETQKIEQESQMTGEEREQASYAVVLWCPPGNINENKLIEFCEDAVGVYKISYDRALYILQKSNFDFNVAREKLKRRRLVAEEWSDDDRTLFKQAFHMFGKRFDKIRQTMPYRSMASLIQFYYNTKKDIDYKSLFDSRMANDSDDDKSLKCGLLAEK</sequence>
<dbReference type="Gene3D" id="1.10.10.60">
    <property type="entry name" value="Homeodomain-like"/>
    <property type="match status" value="1"/>
</dbReference>
<organism evidence="13 14">
    <name type="scientific">Angiostrongylus cantonensis</name>
    <name type="common">Rat lungworm</name>
    <dbReference type="NCBI Taxonomy" id="6313"/>
    <lineage>
        <taxon>Eukaryota</taxon>
        <taxon>Metazoa</taxon>
        <taxon>Ecdysozoa</taxon>
        <taxon>Nematoda</taxon>
        <taxon>Chromadorea</taxon>
        <taxon>Rhabditida</taxon>
        <taxon>Rhabditina</taxon>
        <taxon>Rhabditomorpha</taxon>
        <taxon>Strongyloidea</taxon>
        <taxon>Metastrongylidae</taxon>
        <taxon>Angiostrongylus</taxon>
    </lineage>
</organism>
<dbReference type="InterPro" id="IPR017884">
    <property type="entry name" value="SANT_dom"/>
</dbReference>
<dbReference type="SMART" id="SM01189">
    <property type="entry name" value="ELM2"/>
    <property type="match status" value="1"/>
</dbReference>
<evidence type="ECO:0000259" key="12">
    <source>
        <dbReference type="PROSITE" id="PS51293"/>
    </source>
</evidence>
<evidence type="ECO:0000256" key="9">
    <source>
        <dbReference type="ARBA" id="ARBA00023242"/>
    </source>
</evidence>
<evidence type="ECO:0000256" key="6">
    <source>
        <dbReference type="ARBA" id="ARBA00023015"/>
    </source>
</evidence>
<dbReference type="SUPFAM" id="SSF46689">
    <property type="entry name" value="Homeodomain-like"/>
    <property type="match status" value="1"/>
</dbReference>
<evidence type="ECO:0000256" key="4">
    <source>
        <dbReference type="ARBA" id="ARBA00022771"/>
    </source>
</evidence>
<evidence type="ECO:0000259" key="11">
    <source>
        <dbReference type="PROSITE" id="PS51156"/>
    </source>
</evidence>
<evidence type="ECO:0000313" key="14">
    <source>
        <dbReference type="WBParaSite" id="ACAC_0001329401-mRNA-1"/>
    </source>
</evidence>
<dbReference type="Pfam" id="PF00249">
    <property type="entry name" value="Myb_DNA-binding"/>
    <property type="match status" value="1"/>
</dbReference>
<dbReference type="STRING" id="6313.A0A0K0DNF7"/>
<keyword evidence="8" id="KW-0804">Transcription</keyword>
<keyword evidence="5" id="KW-0862">Zinc</keyword>
<feature type="domain" description="ELM2" evidence="11">
    <location>
        <begin position="130"/>
        <end position="220"/>
    </location>
</feature>
<evidence type="ECO:0000256" key="2">
    <source>
        <dbReference type="ARBA" id="ARBA00022491"/>
    </source>
</evidence>
<dbReference type="Pfam" id="PF01448">
    <property type="entry name" value="ELM2"/>
    <property type="match status" value="1"/>
</dbReference>
<dbReference type="PANTHER" id="PTHR16089">
    <property type="entry name" value="REST COREPRESSOR COREST PROTEIN-RELATED"/>
    <property type="match status" value="1"/>
</dbReference>
<feature type="region of interest" description="Disordered" evidence="10">
    <location>
        <begin position="1"/>
        <end position="118"/>
    </location>
</feature>
<evidence type="ECO:0000256" key="7">
    <source>
        <dbReference type="ARBA" id="ARBA00023125"/>
    </source>
</evidence>
<dbReference type="AlphaFoldDB" id="A0A0K0DNF7"/>
<evidence type="ECO:0000313" key="13">
    <source>
        <dbReference type="Proteomes" id="UP000035642"/>
    </source>
</evidence>
<keyword evidence="9" id="KW-0539">Nucleus</keyword>
<evidence type="ECO:0000256" key="8">
    <source>
        <dbReference type="ARBA" id="ARBA00023163"/>
    </source>
</evidence>
<dbReference type="PANTHER" id="PTHR16089:SF28">
    <property type="entry name" value="REST COREPRESSOR"/>
    <property type="match status" value="1"/>
</dbReference>
<feature type="compositionally biased region" description="Basic residues" evidence="10">
    <location>
        <begin position="89"/>
        <end position="101"/>
    </location>
</feature>
<dbReference type="FunFam" id="1.10.10.60:FF:000012">
    <property type="entry name" value="Metastasis-associated 1 family, member 3"/>
    <property type="match status" value="1"/>
</dbReference>
<keyword evidence="6" id="KW-0805">Transcription regulation</keyword>
<keyword evidence="13" id="KW-1185">Reference proteome</keyword>
<keyword evidence="2" id="KW-0678">Repressor</keyword>
<dbReference type="GO" id="GO:0008270">
    <property type="term" value="F:zinc ion binding"/>
    <property type="evidence" value="ECO:0007669"/>
    <property type="project" value="UniProtKB-KW"/>
</dbReference>
<dbReference type="SMART" id="SM00717">
    <property type="entry name" value="SANT"/>
    <property type="match status" value="1"/>
</dbReference>
<keyword evidence="4" id="KW-0863">Zinc-finger</keyword>
<dbReference type="InterPro" id="IPR001005">
    <property type="entry name" value="SANT/Myb"/>
</dbReference>
<dbReference type="GO" id="GO:0000118">
    <property type="term" value="C:histone deacetylase complex"/>
    <property type="evidence" value="ECO:0007669"/>
    <property type="project" value="TreeGrafter"/>
</dbReference>
<reference evidence="13" key="1">
    <citation type="submission" date="2012-09" db="EMBL/GenBank/DDBJ databases">
        <authorList>
            <person name="Martin A.A."/>
        </authorList>
    </citation>
    <scope>NUCLEOTIDE SEQUENCE</scope>
</reference>
<evidence type="ECO:0000256" key="3">
    <source>
        <dbReference type="ARBA" id="ARBA00022723"/>
    </source>
</evidence>
<feature type="compositionally biased region" description="Acidic residues" evidence="10">
    <location>
        <begin position="22"/>
        <end position="42"/>
    </location>
</feature>
<dbReference type="PROSITE" id="PS51293">
    <property type="entry name" value="SANT"/>
    <property type="match status" value="1"/>
</dbReference>
<protein>
    <submittedName>
        <fullName evidence="14">Mesoderm induction early response protein 1</fullName>
    </submittedName>
</protein>
<feature type="domain" description="SANT" evidence="12">
    <location>
        <begin position="221"/>
        <end position="272"/>
    </location>
</feature>
<dbReference type="InterPro" id="IPR000949">
    <property type="entry name" value="ELM2_dom"/>
</dbReference>
<evidence type="ECO:0000256" key="1">
    <source>
        <dbReference type="ARBA" id="ARBA00004123"/>
    </source>
</evidence>
<dbReference type="GO" id="GO:0005667">
    <property type="term" value="C:transcription regulator complex"/>
    <property type="evidence" value="ECO:0007669"/>
    <property type="project" value="TreeGrafter"/>
</dbReference>
<dbReference type="Proteomes" id="UP000035642">
    <property type="component" value="Unassembled WGS sequence"/>
</dbReference>
<dbReference type="InterPro" id="IPR051066">
    <property type="entry name" value="Trans_reg/Corepressor"/>
</dbReference>
<comment type="subcellular location">
    <subcellularLocation>
        <location evidence="1">Nucleus</location>
    </subcellularLocation>
</comment>
<dbReference type="PROSITE" id="PS51156">
    <property type="entry name" value="ELM2"/>
    <property type="match status" value="1"/>
</dbReference>